<dbReference type="EMBL" id="FOMT01000002">
    <property type="protein sequence ID" value="SFE16478.1"/>
    <property type="molecule type" value="Genomic_DNA"/>
</dbReference>
<dbReference type="GO" id="GO:0016020">
    <property type="term" value="C:membrane"/>
    <property type="evidence" value="ECO:0007669"/>
    <property type="project" value="UniProtKB-SubCell"/>
</dbReference>
<organism evidence="10 11">
    <name type="scientific">Paenibacillus catalpae</name>
    <dbReference type="NCBI Taxonomy" id="1045775"/>
    <lineage>
        <taxon>Bacteria</taxon>
        <taxon>Bacillati</taxon>
        <taxon>Bacillota</taxon>
        <taxon>Bacilli</taxon>
        <taxon>Bacillales</taxon>
        <taxon>Paenibacillaceae</taxon>
        <taxon>Paenibacillus</taxon>
    </lineage>
</organism>
<dbReference type="Pfam" id="PF01127">
    <property type="entry name" value="Sdh_cyt"/>
    <property type="match status" value="1"/>
</dbReference>
<feature type="transmembrane region" description="Helical" evidence="9">
    <location>
        <begin position="97"/>
        <end position="115"/>
    </location>
</feature>
<evidence type="ECO:0000256" key="2">
    <source>
        <dbReference type="ARBA" id="ARBA00022617"/>
    </source>
</evidence>
<accession>A0A1I1YBW1</accession>
<evidence type="ECO:0000313" key="10">
    <source>
        <dbReference type="EMBL" id="SFE16478.1"/>
    </source>
</evidence>
<dbReference type="Proteomes" id="UP000198855">
    <property type="component" value="Unassembled WGS sequence"/>
</dbReference>
<evidence type="ECO:0000256" key="3">
    <source>
        <dbReference type="ARBA" id="ARBA00022692"/>
    </source>
</evidence>
<feature type="binding site" description="axial binding residue" evidence="8">
    <location>
        <position position="27"/>
    </location>
    <ligand>
        <name>heme</name>
        <dbReference type="ChEBI" id="CHEBI:30413"/>
    </ligand>
    <ligandPart>
        <name>Fe</name>
        <dbReference type="ChEBI" id="CHEBI:18248"/>
    </ligandPart>
</feature>
<proteinExistence type="predicted"/>
<keyword evidence="5 9" id="KW-1133">Transmembrane helix</keyword>
<feature type="transmembrane region" description="Helical" evidence="9">
    <location>
        <begin position="52"/>
        <end position="76"/>
    </location>
</feature>
<feature type="binding site" description="axial binding residue" evidence="8">
    <location>
        <position position="113"/>
    </location>
    <ligand>
        <name>heme</name>
        <dbReference type="ChEBI" id="CHEBI:30413"/>
    </ligand>
    <ligandPart>
        <name>Fe</name>
        <dbReference type="ChEBI" id="CHEBI:18248"/>
    </ligandPart>
</feature>
<feature type="binding site" description="axial binding residue" evidence="8">
    <location>
        <position position="70"/>
    </location>
    <ligand>
        <name>heme</name>
        <dbReference type="ChEBI" id="CHEBI:30413"/>
    </ligand>
    <ligandPart>
        <name>Fe</name>
        <dbReference type="ChEBI" id="CHEBI:18248"/>
    </ligandPart>
</feature>
<dbReference type="AlphaFoldDB" id="A0A1I1YBW1"/>
<keyword evidence="11" id="KW-1185">Reference proteome</keyword>
<sequence length="223" mass="24848">MKGNSYYWRKLHSLLGVIPLGGFIIVHALANFQAYERGPEGFSKAVGFINDLPIVTLLEIFGIYLPILFHGIYGLYMAYQSNLNSGRFKYERNWAFTLQRITGVITFIFIFWHVFETRVQVALGNITHEELGSTMHDIATNPALFILYLIGILSAVFHFSNGLWAFLISWGITVSPKAQKVSANICMVIFVLVAALFILSLVAFTGDEFKEAASAALALTNIG</sequence>
<protein>
    <submittedName>
        <fullName evidence="10">Succinate dehydrogenase subunit C</fullName>
    </submittedName>
</protein>
<dbReference type="InterPro" id="IPR000701">
    <property type="entry name" value="SuccDH_FuR_B_TM-su"/>
</dbReference>
<dbReference type="NCBIfam" id="TIGR02046">
    <property type="entry name" value="sdhC_b558_fam"/>
    <property type="match status" value="1"/>
</dbReference>
<keyword evidence="7 9" id="KW-0472">Membrane</keyword>
<evidence type="ECO:0000256" key="8">
    <source>
        <dbReference type="PIRSR" id="PIRSR000170-1"/>
    </source>
</evidence>
<dbReference type="InterPro" id="IPR034804">
    <property type="entry name" value="SQR/QFR_C/D"/>
</dbReference>
<keyword evidence="2 8" id="KW-0349">Heme</keyword>
<dbReference type="InterPro" id="IPR016002">
    <property type="entry name" value="Succ_DH_cyt_b558_Firmicute"/>
</dbReference>
<evidence type="ECO:0000256" key="7">
    <source>
        <dbReference type="ARBA" id="ARBA00023136"/>
    </source>
</evidence>
<dbReference type="Gene3D" id="1.20.1300.10">
    <property type="entry name" value="Fumarate reductase/succinate dehydrogenase, transmembrane subunit"/>
    <property type="match status" value="1"/>
</dbReference>
<evidence type="ECO:0000256" key="5">
    <source>
        <dbReference type="ARBA" id="ARBA00022989"/>
    </source>
</evidence>
<dbReference type="CDD" id="cd03497">
    <property type="entry name" value="SQR_TypeB_1_TM"/>
    <property type="match status" value="1"/>
</dbReference>
<feature type="transmembrane region" description="Helical" evidence="9">
    <location>
        <begin position="12"/>
        <end position="32"/>
    </location>
</feature>
<evidence type="ECO:0000313" key="11">
    <source>
        <dbReference type="Proteomes" id="UP000198855"/>
    </source>
</evidence>
<evidence type="ECO:0000256" key="1">
    <source>
        <dbReference type="ARBA" id="ARBA00004370"/>
    </source>
</evidence>
<feature type="transmembrane region" description="Helical" evidence="9">
    <location>
        <begin position="181"/>
        <end position="204"/>
    </location>
</feature>
<feature type="binding site" description="axial binding residue" evidence="8">
    <location>
        <position position="158"/>
    </location>
    <ligand>
        <name>heme</name>
        <dbReference type="ChEBI" id="CHEBI:30413"/>
    </ligand>
    <ligandPart>
        <name>Fe</name>
        <dbReference type="ChEBI" id="CHEBI:18248"/>
    </ligandPart>
</feature>
<reference evidence="11" key="1">
    <citation type="submission" date="2016-10" db="EMBL/GenBank/DDBJ databases">
        <authorList>
            <person name="Varghese N."/>
            <person name="Submissions S."/>
        </authorList>
    </citation>
    <scope>NUCLEOTIDE SEQUENCE [LARGE SCALE GENOMIC DNA]</scope>
    <source>
        <strain evidence="11">CGMCC 1.10784</strain>
    </source>
</reference>
<comment type="subcellular location">
    <subcellularLocation>
        <location evidence="1">Membrane</location>
    </subcellularLocation>
</comment>
<evidence type="ECO:0000256" key="4">
    <source>
        <dbReference type="ARBA" id="ARBA00022723"/>
    </source>
</evidence>
<keyword evidence="6 8" id="KW-0408">Iron</keyword>
<name>A0A1I1YBW1_9BACL</name>
<dbReference type="PIRSF" id="PIRSF000170">
    <property type="entry name" value="Succ_dh_cyt_b558"/>
    <property type="match status" value="1"/>
</dbReference>
<keyword evidence="4 8" id="KW-0479">Metal-binding</keyword>
<dbReference type="GO" id="GO:0046872">
    <property type="term" value="F:metal ion binding"/>
    <property type="evidence" value="ECO:0007669"/>
    <property type="project" value="UniProtKB-KW"/>
</dbReference>
<evidence type="ECO:0000256" key="6">
    <source>
        <dbReference type="ARBA" id="ARBA00023004"/>
    </source>
</evidence>
<keyword evidence="3 9" id="KW-0812">Transmembrane</keyword>
<dbReference type="InterPro" id="IPR011138">
    <property type="entry name" value="Cytochrome_b-558"/>
</dbReference>
<dbReference type="STRING" id="1045775.SAMN05216378_2556"/>
<dbReference type="SUPFAM" id="SSF81343">
    <property type="entry name" value="Fumarate reductase respiratory complex transmembrane subunits"/>
    <property type="match status" value="1"/>
</dbReference>
<evidence type="ECO:0000256" key="9">
    <source>
        <dbReference type="SAM" id="Phobius"/>
    </source>
</evidence>
<gene>
    <name evidence="10" type="ORF">SAMN05216378_2556</name>
</gene>
<feature type="transmembrane region" description="Helical" evidence="9">
    <location>
        <begin position="145"/>
        <end position="169"/>
    </location>
</feature>
<dbReference type="RefSeq" id="WP_091185343.1">
    <property type="nucleotide sequence ID" value="NZ_FOMT01000002.1"/>
</dbReference>
<dbReference type="OrthoDB" id="9789209at2"/>